<dbReference type="EMBL" id="JALNTZ010000002">
    <property type="protein sequence ID" value="KAJ3661584.1"/>
    <property type="molecule type" value="Genomic_DNA"/>
</dbReference>
<keyword evidence="2" id="KW-0732">Signal</keyword>
<sequence>MVAHAILLTLLLSAQIYYALNSLSISFTPSSVYFFDSISAPCNVLFSIVVPISSLFSSFNGRGPYALYLETPWRLLPAGLWLAPVSPPDAKIFHNNVETSTVDHDANFAEWWRRRAM</sequence>
<name>A0AA38MMJ1_9CUCU</name>
<keyword evidence="4" id="KW-1185">Reference proteome</keyword>
<dbReference type="AlphaFoldDB" id="A0AA38MMJ1"/>
<evidence type="ECO:0000256" key="1">
    <source>
        <dbReference type="SAM" id="Phobius"/>
    </source>
</evidence>
<evidence type="ECO:0000313" key="4">
    <source>
        <dbReference type="Proteomes" id="UP001168821"/>
    </source>
</evidence>
<keyword evidence="1" id="KW-0472">Membrane</keyword>
<keyword evidence="1" id="KW-0812">Transmembrane</keyword>
<accession>A0AA38MMJ1</accession>
<protein>
    <submittedName>
        <fullName evidence="3">Uncharacterized protein</fullName>
    </submittedName>
</protein>
<feature type="signal peptide" evidence="2">
    <location>
        <begin position="1"/>
        <end position="19"/>
    </location>
</feature>
<feature type="chain" id="PRO_5042147618" evidence="2">
    <location>
        <begin position="20"/>
        <end position="117"/>
    </location>
</feature>
<evidence type="ECO:0000313" key="3">
    <source>
        <dbReference type="EMBL" id="KAJ3661584.1"/>
    </source>
</evidence>
<evidence type="ECO:0000256" key="2">
    <source>
        <dbReference type="SAM" id="SignalP"/>
    </source>
</evidence>
<organism evidence="3 4">
    <name type="scientific">Zophobas morio</name>
    <dbReference type="NCBI Taxonomy" id="2755281"/>
    <lineage>
        <taxon>Eukaryota</taxon>
        <taxon>Metazoa</taxon>
        <taxon>Ecdysozoa</taxon>
        <taxon>Arthropoda</taxon>
        <taxon>Hexapoda</taxon>
        <taxon>Insecta</taxon>
        <taxon>Pterygota</taxon>
        <taxon>Neoptera</taxon>
        <taxon>Endopterygota</taxon>
        <taxon>Coleoptera</taxon>
        <taxon>Polyphaga</taxon>
        <taxon>Cucujiformia</taxon>
        <taxon>Tenebrionidae</taxon>
        <taxon>Zophobas</taxon>
    </lineage>
</organism>
<proteinExistence type="predicted"/>
<feature type="transmembrane region" description="Helical" evidence="1">
    <location>
        <begin position="38"/>
        <end position="59"/>
    </location>
</feature>
<comment type="caution">
    <text evidence="3">The sequence shown here is derived from an EMBL/GenBank/DDBJ whole genome shotgun (WGS) entry which is preliminary data.</text>
</comment>
<keyword evidence="1" id="KW-1133">Transmembrane helix</keyword>
<reference evidence="3" key="1">
    <citation type="journal article" date="2023" name="G3 (Bethesda)">
        <title>Whole genome assemblies of Zophobas morio and Tenebrio molitor.</title>
        <authorList>
            <person name="Kaur S."/>
            <person name="Stinson S.A."/>
            <person name="diCenzo G.C."/>
        </authorList>
    </citation>
    <scope>NUCLEOTIDE SEQUENCE</scope>
    <source>
        <strain evidence="3">QUZm001</strain>
    </source>
</reference>
<gene>
    <name evidence="3" type="ORF">Zmor_005975</name>
</gene>
<dbReference type="Proteomes" id="UP001168821">
    <property type="component" value="Unassembled WGS sequence"/>
</dbReference>